<dbReference type="InterPro" id="IPR008974">
    <property type="entry name" value="TRAF-like"/>
</dbReference>
<dbReference type="FunFam" id="2.60.210.10:FF:000001">
    <property type="entry name" value="TNF receptor-associated factor"/>
    <property type="match status" value="1"/>
</dbReference>
<evidence type="ECO:0000256" key="1">
    <source>
        <dbReference type="ARBA" id="ARBA00022499"/>
    </source>
</evidence>
<evidence type="ECO:0000313" key="8">
    <source>
        <dbReference type="EMBL" id="CAF1648467.1"/>
    </source>
</evidence>
<dbReference type="PANTHER" id="PTHR10131">
    <property type="entry name" value="TNF RECEPTOR ASSOCIATED FACTOR"/>
    <property type="match status" value="1"/>
</dbReference>
<dbReference type="SMART" id="SM00061">
    <property type="entry name" value="MATH"/>
    <property type="match status" value="1"/>
</dbReference>
<reference evidence="8" key="1">
    <citation type="submission" date="2021-02" db="EMBL/GenBank/DDBJ databases">
        <authorList>
            <person name="Nowell W R."/>
        </authorList>
    </citation>
    <scope>NUCLEOTIDE SEQUENCE</scope>
</reference>
<proteinExistence type="predicted"/>
<accession>A0A816ECB4</accession>
<keyword evidence="3" id="KW-0832">Ubl conjugation</keyword>
<dbReference type="Proteomes" id="UP000663828">
    <property type="component" value="Unassembled WGS sequence"/>
</dbReference>
<feature type="region of interest" description="Disordered" evidence="6">
    <location>
        <begin position="368"/>
        <end position="388"/>
    </location>
</feature>
<dbReference type="Pfam" id="PF21355">
    <property type="entry name" value="TRAF-mep_MATH"/>
    <property type="match status" value="1"/>
</dbReference>
<evidence type="ECO:0000313" key="9">
    <source>
        <dbReference type="Proteomes" id="UP000663828"/>
    </source>
</evidence>
<keyword evidence="1" id="KW-1017">Isopeptide bond</keyword>
<dbReference type="InterPro" id="IPR002083">
    <property type="entry name" value="MATH/TRAF_dom"/>
</dbReference>
<evidence type="ECO:0000256" key="6">
    <source>
        <dbReference type="SAM" id="MobiDB-lite"/>
    </source>
</evidence>
<feature type="region of interest" description="Disordered" evidence="6">
    <location>
        <begin position="1"/>
        <end position="31"/>
    </location>
</feature>
<name>A0A816ECB4_ADIRI</name>
<keyword evidence="2" id="KW-0053">Apoptosis</keyword>
<sequence>MLNFNGEECYQRRTSEHSNKSDFEETNIESESNAVENLTTCPLAELGCTGKFTSDCAREHYTTEMHQRILMKLVDKSTRNTHSLLGDANKRLDLMNSDHSTIKKTILLIAEGVSCLNDDNSQIHANMIRSQAIITEQQKEIENLKRSIEEASQIVKFAQMNSHMLKTDLDTIKEAVTDPSSSSSYNGSYFWKITNVTGHIANAKSDQQTSIYSPPFYSSPTGYKMCMRLYFNGDGNSRGTHLSLFFVLMRGEYDMILTWPFSYKVSFCLYDLSGNQHHIIDSFRPDINSNSFQQPQTNMNIASGIPKFFPLSMLQSVDNPYIRDDTMFIRCIVDFDSIPKTCLPYVANLNPALPVMLQKKLIENEIERHHREASEKAREKTNDLTESK</sequence>
<keyword evidence="9" id="KW-1185">Reference proteome</keyword>
<dbReference type="GO" id="GO:0006915">
    <property type="term" value="P:apoptotic process"/>
    <property type="evidence" value="ECO:0007669"/>
    <property type="project" value="UniProtKB-KW"/>
</dbReference>
<dbReference type="GO" id="GO:0005164">
    <property type="term" value="F:tumor necrosis factor receptor binding"/>
    <property type="evidence" value="ECO:0007669"/>
    <property type="project" value="TreeGrafter"/>
</dbReference>
<evidence type="ECO:0000256" key="3">
    <source>
        <dbReference type="ARBA" id="ARBA00022843"/>
    </source>
</evidence>
<comment type="caution">
    <text evidence="8">The sequence shown here is derived from an EMBL/GenBank/DDBJ whole genome shotgun (WGS) entry which is preliminary data.</text>
</comment>
<dbReference type="EMBL" id="CAJNOR010009816">
    <property type="protein sequence ID" value="CAF1648467.1"/>
    <property type="molecule type" value="Genomic_DNA"/>
</dbReference>
<evidence type="ECO:0000256" key="4">
    <source>
        <dbReference type="ARBA" id="ARBA00023054"/>
    </source>
</evidence>
<feature type="domain" description="MATH" evidence="7">
    <location>
        <begin position="186"/>
        <end position="333"/>
    </location>
</feature>
<protein>
    <recommendedName>
        <fullName evidence="7">MATH domain-containing protein</fullName>
    </recommendedName>
</protein>
<evidence type="ECO:0000256" key="5">
    <source>
        <dbReference type="SAM" id="Coils"/>
    </source>
</evidence>
<dbReference type="AlphaFoldDB" id="A0A816ECB4"/>
<dbReference type="Gene3D" id="2.60.210.10">
    <property type="entry name" value="Apoptosis, Tumor Necrosis Factor Receptor Associated Protein 2, Chain A"/>
    <property type="match status" value="1"/>
</dbReference>
<dbReference type="GO" id="GO:0009898">
    <property type="term" value="C:cytoplasmic side of plasma membrane"/>
    <property type="evidence" value="ECO:0007669"/>
    <property type="project" value="TreeGrafter"/>
</dbReference>
<feature type="coiled-coil region" evidence="5">
    <location>
        <begin position="127"/>
        <end position="161"/>
    </location>
</feature>
<evidence type="ECO:0000256" key="2">
    <source>
        <dbReference type="ARBA" id="ARBA00022703"/>
    </source>
</evidence>
<dbReference type="PROSITE" id="PS50144">
    <property type="entry name" value="MATH"/>
    <property type="match status" value="1"/>
</dbReference>
<feature type="compositionally biased region" description="Basic and acidic residues" evidence="6">
    <location>
        <begin position="9"/>
        <end position="23"/>
    </location>
</feature>
<dbReference type="PANTHER" id="PTHR10131:SF138">
    <property type="entry name" value="RE66324P"/>
    <property type="match status" value="1"/>
</dbReference>
<keyword evidence="4 5" id="KW-0175">Coiled coil</keyword>
<dbReference type="InterPro" id="IPR049342">
    <property type="entry name" value="TRAF1-6_MATH_dom"/>
</dbReference>
<dbReference type="GO" id="GO:0043122">
    <property type="term" value="P:regulation of canonical NF-kappaB signal transduction"/>
    <property type="evidence" value="ECO:0007669"/>
    <property type="project" value="TreeGrafter"/>
</dbReference>
<evidence type="ECO:0000259" key="7">
    <source>
        <dbReference type="PROSITE" id="PS50144"/>
    </source>
</evidence>
<organism evidence="8 9">
    <name type="scientific">Adineta ricciae</name>
    <name type="common">Rotifer</name>
    <dbReference type="NCBI Taxonomy" id="249248"/>
    <lineage>
        <taxon>Eukaryota</taxon>
        <taxon>Metazoa</taxon>
        <taxon>Spiralia</taxon>
        <taxon>Gnathifera</taxon>
        <taxon>Rotifera</taxon>
        <taxon>Eurotatoria</taxon>
        <taxon>Bdelloidea</taxon>
        <taxon>Adinetida</taxon>
        <taxon>Adinetidae</taxon>
        <taxon>Adineta</taxon>
    </lineage>
</organism>
<gene>
    <name evidence="8" type="ORF">XAT740_LOCUS54527</name>
</gene>
<dbReference type="SUPFAM" id="SSF49599">
    <property type="entry name" value="TRAF domain-like"/>
    <property type="match status" value="1"/>
</dbReference>